<evidence type="ECO:0000256" key="9">
    <source>
        <dbReference type="ARBA" id="ARBA00022777"/>
    </source>
</evidence>
<dbReference type="InterPro" id="IPR004625">
    <property type="entry name" value="PyrdxlKinase"/>
</dbReference>
<keyword evidence="7" id="KW-0808">Transferase</keyword>
<dbReference type="AlphaFoldDB" id="A0A9J6C693"/>
<dbReference type="OrthoDB" id="3689at2759"/>
<dbReference type="Pfam" id="PF08543">
    <property type="entry name" value="Phos_pyr_kin"/>
    <property type="match status" value="1"/>
</dbReference>
<dbReference type="InterPro" id="IPR029056">
    <property type="entry name" value="Ribokinase-like"/>
</dbReference>
<dbReference type="PANTHER" id="PTHR10534">
    <property type="entry name" value="PYRIDOXAL KINASE"/>
    <property type="match status" value="1"/>
</dbReference>
<evidence type="ECO:0000256" key="2">
    <source>
        <dbReference type="ARBA" id="ARBA00004835"/>
    </source>
</evidence>
<evidence type="ECO:0000256" key="5">
    <source>
        <dbReference type="ARBA" id="ARBA00012104"/>
    </source>
</evidence>
<name>A0A9J6C693_POLVA</name>
<evidence type="ECO:0000256" key="3">
    <source>
        <dbReference type="ARBA" id="ARBA00005210"/>
    </source>
</evidence>
<comment type="pathway">
    <text evidence="2">Cofactor metabolism; pyridoxal 5'-phosphate salvage; pyridoxine 5'-phosphate from pyridoxine: step 1/1.</text>
</comment>
<evidence type="ECO:0000256" key="7">
    <source>
        <dbReference type="ARBA" id="ARBA00022679"/>
    </source>
</evidence>
<evidence type="ECO:0000313" key="17">
    <source>
        <dbReference type="Proteomes" id="UP001107558"/>
    </source>
</evidence>
<dbReference type="Proteomes" id="UP001107558">
    <property type="component" value="Chromosome 2"/>
</dbReference>
<dbReference type="GO" id="GO:0009443">
    <property type="term" value="P:pyridoxal 5'-phosphate salvage"/>
    <property type="evidence" value="ECO:0007669"/>
    <property type="project" value="InterPro"/>
</dbReference>
<evidence type="ECO:0000256" key="8">
    <source>
        <dbReference type="ARBA" id="ARBA00022741"/>
    </source>
</evidence>
<evidence type="ECO:0000256" key="6">
    <source>
        <dbReference type="ARBA" id="ARBA00018134"/>
    </source>
</evidence>
<evidence type="ECO:0000256" key="10">
    <source>
        <dbReference type="ARBA" id="ARBA00022840"/>
    </source>
</evidence>
<comment type="pathway">
    <text evidence="3">Cofactor metabolism; pyridoxal 5'-phosphate salvage; pyridoxal 5'-phosphate from pyridoxal: step 1/1.</text>
</comment>
<protein>
    <recommendedName>
        <fullName evidence="6">Pyridoxal kinase</fullName>
        <ecNumber evidence="5">2.7.1.35</ecNumber>
    </recommendedName>
    <alternativeName>
        <fullName evidence="11">Pyridoxine kinase</fullName>
    </alternativeName>
</protein>
<evidence type="ECO:0000256" key="13">
    <source>
        <dbReference type="ARBA" id="ARBA00047377"/>
    </source>
</evidence>
<evidence type="ECO:0000256" key="11">
    <source>
        <dbReference type="ARBA" id="ARBA00032808"/>
    </source>
</evidence>
<evidence type="ECO:0000256" key="1">
    <source>
        <dbReference type="ARBA" id="ARBA00004750"/>
    </source>
</evidence>
<comment type="caution">
    <text evidence="16">The sequence shown here is derived from an EMBL/GenBank/DDBJ whole genome shotgun (WGS) entry which is preliminary data.</text>
</comment>
<comment type="similarity">
    <text evidence="4">Belongs to the pyridoxine kinase family.</text>
</comment>
<dbReference type="Gene3D" id="3.40.1190.20">
    <property type="match status" value="1"/>
</dbReference>
<comment type="catalytic activity">
    <reaction evidence="12">
        <text>pyridoxamine + ATP = pyridoxamine 5'-phosphate + ADP + H(+)</text>
        <dbReference type="Rhea" id="RHEA:25104"/>
        <dbReference type="ChEBI" id="CHEBI:15378"/>
        <dbReference type="ChEBI" id="CHEBI:30616"/>
        <dbReference type="ChEBI" id="CHEBI:57761"/>
        <dbReference type="ChEBI" id="CHEBI:58451"/>
        <dbReference type="ChEBI" id="CHEBI:456216"/>
        <dbReference type="EC" id="2.7.1.35"/>
    </reaction>
    <physiologicalReaction direction="left-to-right" evidence="12">
        <dbReference type="Rhea" id="RHEA:25105"/>
    </physiologicalReaction>
</comment>
<keyword evidence="10" id="KW-0067">ATP-binding</keyword>
<dbReference type="GO" id="GO:0005524">
    <property type="term" value="F:ATP binding"/>
    <property type="evidence" value="ECO:0007669"/>
    <property type="project" value="UniProtKB-KW"/>
</dbReference>
<keyword evidence="9" id="KW-0418">Kinase</keyword>
<dbReference type="GO" id="GO:0008478">
    <property type="term" value="F:pyridoxal kinase activity"/>
    <property type="evidence" value="ECO:0007669"/>
    <property type="project" value="UniProtKB-EC"/>
</dbReference>
<keyword evidence="17" id="KW-1185">Reference proteome</keyword>
<dbReference type="EC" id="2.7.1.35" evidence="5"/>
<evidence type="ECO:0000256" key="4">
    <source>
        <dbReference type="ARBA" id="ARBA00008805"/>
    </source>
</evidence>
<gene>
    <name evidence="16" type="ORF">PVAND_007112</name>
</gene>
<comment type="catalytic activity">
    <reaction evidence="13">
        <text>pyridoxal + ATP = pyridoxal 5'-phosphate + ADP + H(+)</text>
        <dbReference type="Rhea" id="RHEA:10224"/>
        <dbReference type="ChEBI" id="CHEBI:15378"/>
        <dbReference type="ChEBI" id="CHEBI:17310"/>
        <dbReference type="ChEBI" id="CHEBI:30616"/>
        <dbReference type="ChEBI" id="CHEBI:456216"/>
        <dbReference type="ChEBI" id="CHEBI:597326"/>
        <dbReference type="EC" id="2.7.1.35"/>
    </reaction>
    <physiologicalReaction direction="left-to-right" evidence="13">
        <dbReference type="Rhea" id="RHEA:10225"/>
    </physiologicalReaction>
</comment>
<evidence type="ECO:0000256" key="14">
    <source>
        <dbReference type="ARBA" id="ARBA00048524"/>
    </source>
</evidence>
<reference evidence="16" key="1">
    <citation type="submission" date="2021-03" db="EMBL/GenBank/DDBJ databases">
        <title>Chromosome level genome of the anhydrobiotic midge Polypedilum vanderplanki.</title>
        <authorList>
            <person name="Yoshida Y."/>
            <person name="Kikawada T."/>
            <person name="Gusev O."/>
        </authorList>
    </citation>
    <scope>NUCLEOTIDE SEQUENCE</scope>
    <source>
        <strain evidence="16">NIAS01</strain>
        <tissue evidence="16">Whole body or cell culture</tissue>
    </source>
</reference>
<dbReference type="GO" id="GO:0005829">
    <property type="term" value="C:cytosol"/>
    <property type="evidence" value="ECO:0007669"/>
    <property type="project" value="TreeGrafter"/>
</dbReference>
<comment type="catalytic activity">
    <reaction evidence="14">
        <text>pyridoxine + ATP = pyridoxine 5'-phosphate + ADP + H(+)</text>
        <dbReference type="Rhea" id="RHEA:25108"/>
        <dbReference type="ChEBI" id="CHEBI:15378"/>
        <dbReference type="ChEBI" id="CHEBI:16709"/>
        <dbReference type="ChEBI" id="CHEBI:30616"/>
        <dbReference type="ChEBI" id="CHEBI:58589"/>
        <dbReference type="ChEBI" id="CHEBI:456216"/>
        <dbReference type="EC" id="2.7.1.35"/>
    </reaction>
    <physiologicalReaction direction="left-to-right" evidence="14">
        <dbReference type="Rhea" id="RHEA:25109"/>
    </physiologicalReaction>
</comment>
<feature type="domain" description="Pyridoxamine kinase/Phosphomethylpyrimidine kinase" evidence="15">
    <location>
        <begin position="97"/>
        <end position="261"/>
    </location>
</feature>
<evidence type="ECO:0000256" key="12">
    <source>
        <dbReference type="ARBA" id="ARBA00047310"/>
    </source>
</evidence>
<proteinExistence type="inferred from homology"/>
<keyword evidence="8" id="KW-0547">Nucleotide-binding</keyword>
<organism evidence="16 17">
    <name type="scientific">Polypedilum vanderplanki</name>
    <name type="common">Sleeping chironomid midge</name>
    <dbReference type="NCBI Taxonomy" id="319348"/>
    <lineage>
        <taxon>Eukaryota</taxon>
        <taxon>Metazoa</taxon>
        <taxon>Ecdysozoa</taxon>
        <taxon>Arthropoda</taxon>
        <taxon>Hexapoda</taxon>
        <taxon>Insecta</taxon>
        <taxon>Pterygota</taxon>
        <taxon>Neoptera</taxon>
        <taxon>Endopterygota</taxon>
        <taxon>Diptera</taxon>
        <taxon>Nematocera</taxon>
        <taxon>Chironomoidea</taxon>
        <taxon>Chironomidae</taxon>
        <taxon>Chironominae</taxon>
        <taxon>Polypedilum</taxon>
        <taxon>Polypedilum</taxon>
    </lineage>
</organism>
<dbReference type="SUPFAM" id="SSF53613">
    <property type="entry name" value="Ribokinase-like"/>
    <property type="match status" value="1"/>
</dbReference>
<evidence type="ECO:0000313" key="16">
    <source>
        <dbReference type="EMBL" id="KAG5677347.1"/>
    </source>
</evidence>
<accession>A0A9J6C693</accession>
<dbReference type="CDD" id="cd01173">
    <property type="entry name" value="pyridoxal_pyridoxamine_kinase"/>
    <property type="match status" value="1"/>
</dbReference>
<sequence length="307" mass="34357">MSIKRANRVLSIQSHVVHGYCGNKSAVFPLQVLGIDVDYINSVQLSNHTGYSTIKGQVLSEKDLSDLFEGLISNDIHSMYTHLLTGYVRNNEFLREIKSIVRKLRENNPNFIYVCDPVMGDAGKMYVPESILPIYRDEIIPLADIVTPNQYEVELLTGKEIKNEADALAGMRWFHDQGVKIVALSSSEIGGSENLYAFVSSKMSNGQLEKYKIVIPIQGPIHLTGTGDLFAALFLAHTTRRPNDLKSAFELTIASIQSVISITIKSMPEDLRNGKIKSNPQQRELKIIQSKEYIEVPNVKLHAIKID</sequence>
<comment type="pathway">
    <text evidence="1">Cofactor metabolism; pyridoxal 5'-phosphate salvage; pyridoxamine 5'-phosphate from pyridoxamine: step 1/1.</text>
</comment>
<dbReference type="EMBL" id="JADBJN010000002">
    <property type="protein sequence ID" value="KAG5677347.1"/>
    <property type="molecule type" value="Genomic_DNA"/>
</dbReference>
<dbReference type="NCBIfam" id="TIGR00687">
    <property type="entry name" value="pyridox_kin"/>
    <property type="match status" value="1"/>
</dbReference>
<dbReference type="PANTHER" id="PTHR10534:SF2">
    <property type="entry name" value="PYRIDOXAL KINASE"/>
    <property type="match status" value="1"/>
</dbReference>
<evidence type="ECO:0000259" key="15">
    <source>
        <dbReference type="Pfam" id="PF08543"/>
    </source>
</evidence>
<dbReference type="InterPro" id="IPR013749">
    <property type="entry name" value="PM/HMP-P_kinase-1"/>
</dbReference>